<dbReference type="OrthoDB" id="3208495at2759"/>
<reference evidence="2" key="2">
    <citation type="submission" date="2015-01" db="EMBL/GenBank/DDBJ databases">
        <title>Evolutionary Origins and Diversification of the Mycorrhizal Mutualists.</title>
        <authorList>
            <consortium name="DOE Joint Genome Institute"/>
            <consortium name="Mycorrhizal Genomics Consortium"/>
            <person name="Kohler A."/>
            <person name="Kuo A."/>
            <person name="Nagy L.G."/>
            <person name="Floudas D."/>
            <person name="Copeland A."/>
            <person name="Barry K.W."/>
            <person name="Cichocki N."/>
            <person name="Veneault-Fourrey C."/>
            <person name="LaButti K."/>
            <person name="Lindquist E.A."/>
            <person name="Lipzen A."/>
            <person name="Lundell T."/>
            <person name="Morin E."/>
            <person name="Murat C."/>
            <person name="Riley R."/>
            <person name="Ohm R."/>
            <person name="Sun H."/>
            <person name="Tunlid A."/>
            <person name="Henrissat B."/>
            <person name="Grigoriev I.V."/>
            <person name="Hibbett D.S."/>
            <person name="Martin F."/>
        </authorList>
    </citation>
    <scope>NUCLEOTIDE SEQUENCE [LARGE SCALE GENOMIC DNA]</scope>
    <source>
        <strain evidence="2">UH-Slu-Lm8-n1</strain>
    </source>
</reference>
<dbReference type="Proteomes" id="UP000054485">
    <property type="component" value="Unassembled WGS sequence"/>
</dbReference>
<sequence length="398" mass="45788">MRRFNAAEDSAPKTSLLEGDDWKQADVEIMVPSKEKNRNGNGRPFSVSGLFYRPLIAVIQAAFSEPSSKLFHLTPFRRIWKSPTTGCEQRLYDELYTSDAWIQAQDELQKQRRDDGCRLERVVAGLMFWSDSTRLAQFGSASTWPLYLFFGNMSKYVRSRPNSAACHPVAFIPTLPSSIKSFISTFIQRRKYDDVLTHCKRELFHGVWRILLDDDFIHAYKNGIVIRCHDGVYRRIFPRIFTYSADYPEKVLLATIRDKGNCPCPRCLIPKSQFNRIGYLQDLSQRMKQLRTYFTEKVTQARNAIYTCGAPIKGDLVESILKPFSLVPTINSFVDRLSPLGFDFFPTLVVDLLHEFELGIVKAVMSHLMRLLYAIDPRKVVVVDERYGVHVRCTNASP</sequence>
<evidence type="ECO:0000313" key="1">
    <source>
        <dbReference type="EMBL" id="KIK40327.1"/>
    </source>
</evidence>
<evidence type="ECO:0000313" key="2">
    <source>
        <dbReference type="Proteomes" id="UP000054485"/>
    </source>
</evidence>
<keyword evidence="2" id="KW-1185">Reference proteome</keyword>
<dbReference type="AlphaFoldDB" id="A0A0D0B1D6"/>
<gene>
    <name evidence="1" type="ORF">CY34DRAFT_87542</name>
</gene>
<dbReference type="InParanoid" id="A0A0D0B1D6"/>
<dbReference type="HOGENOM" id="CLU_002498_2_0_1"/>
<dbReference type="EMBL" id="KN835306">
    <property type="protein sequence ID" value="KIK40327.1"/>
    <property type="molecule type" value="Genomic_DNA"/>
</dbReference>
<accession>A0A0D0B1D6</accession>
<organism evidence="1 2">
    <name type="scientific">Suillus luteus UH-Slu-Lm8-n1</name>
    <dbReference type="NCBI Taxonomy" id="930992"/>
    <lineage>
        <taxon>Eukaryota</taxon>
        <taxon>Fungi</taxon>
        <taxon>Dikarya</taxon>
        <taxon>Basidiomycota</taxon>
        <taxon>Agaricomycotina</taxon>
        <taxon>Agaricomycetes</taxon>
        <taxon>Agaricomycetidae</taxon>
        <taxon>Boletales</taxon>
        <taxon>Suillineae</taxon>
        <taxon>Suillaceae</taxon>
        <taxon>Suillus</taxon>
    </lineage>
</organism>
<dbReference type="InterPro" id="IPR041078">
    <property type="entry name" value="Plavaka"/>
</dbReference>
<dbReference type="Pfam" id="PF18759">
    <property type="entry name" value="Plavaka"/>
    <property type="match status" value="1"/>
</dbReference>
<name>A0A0D0B1D6_9AGAM</name>
<proteinExistence type="predicted"/>
<protein>
    <submittedName>
        <fullName evidence="1">Uncharacterized protein</fullName>
    </submittedName>
</protein>
<reference evidence="1 2" key="1">
    <citation type="submission" date="2014-04" db="EMBL/GenBank/DDBJ databases">
        <authorList>
            <consortium name="DOE Joint Genome Institute"/>
            <person name="Kuo A."/>
            <person name="Ruytinx J."/>
            <person name="Rineau F."/>
            <person name="Colpaert J."/>
            <person name="Kohler A."/>
            <person name="Nagy L.G."/>
            <person name="Floudas D."/>
            <person name="Copeland A."/>
            <person name="Barry K.W."/>
            <person name="Cichocki N."/>
            <person name="Veneault-Fourrey C."/>
            <person name="LaButti K."/>
            <person name="Lindquist E.A."/>
            <person name="Lipzen A."/>
            <person name="Lundell T."/>
            <person name="Morin E."/>
            <person name="Murat C."/>
            <person name="Sun H."/>
            <person name="Tunlid A."/>
            <person name="Henrissat B."/>
            <person name="Grigoriev I.V."/>
            <person name="Hibbett D.S."/>
            <person name="Martin F."/>
            <person name="Nordberg H.P."/>
            <person name="Cantor M.N."/>
            <person name="Hua S.X."/>
        </authorList>
    </citation>
    <scope>NUCLEOTIDE SEQUENCE [LARGE SCALE GENOMIC DNA]</scope>
    <source>
        <strain evidence="1 2">UH-Slu-Lm8-n1</strain>
    </source>
</reference>
<dbReference type="STRING" id="930992.A0A0D0B1D6"/>